<evidence type="ECO:0000313" key="2">
    <source>
        <dbReference type="EMBL" id="SPF67481.1"/>
    </source>
</evidence>
<dbReference type="PANTHER" id="PTHR36169">
    <property type="entry name" value="ETHANOLAMINE UTILIZATION PROTEIN EUTQ"/>
    <property type="match status" value="1"/>
</dbReference>
<gene>
    <name evidence="2" type="ORF">PROPJV5_0435</name>
</gene>
<protein>
    <submittedName>
        <fullName evidence="2">Ethanolamine utilisation protein EutQ</fullName>
    </submittedName>
</protein>
<dbReference type="RefSeq" id="WP_119714711.1">
    <property type="nucleotide sequence ID" value="NZ_OMOH01000002.1"/>
</dbReference>
<evidence type="ECO:0000256" key="1">
    <source>
        <dbReference type="SAM" id="MobiDB-lite"/>
    </source>
</evidence>
<feature type="region of interest" description="Disordered" evidence="1">
    <location>
        <begin position="47"/>
        <end position="67"/>
    </location>
</feature>
<dbReference type="CDD" id="cd02228">
    <property type="entry name" value="cupin_EutQ"/>
    <property type="match status" value="1"/>
</dbReference>
<dbReference type="EMBL" id="OMOH01000002">
    <property type="protein sequence ID" value="SPF67481.1"/>
    <property type="molecule type" value="Genomic_DNA"/>
</dbReference>
<sequence>MSRHVIAVRNLEDARDGRLVIGERDLVTPLAAEEATARGIRIERAGEQRAAPPAAPAPAVQGPSPDGDALTNIVRSVIASVLAKDGGDTANGEGRAGQVKLCRQSEAVLEDFPFAGPGPDQQVQAVDVVTSEDGPLAAGYLTLTAGTFPWTLTYDEVQVVLEGELHIGTDSGVRVGRAGDVLYVPKGSAITFGTPSWAKFVYVTFPSNWAEGR</sequence>
<proteinExistence type="predicted"/>
<name>A0A375HYA4_9ACTN</name>
<accession>A0A375HYA4</accession>
<dbReference type="Pfam" id="PF06249">
    <property type="entry name" value="EutQ"/>
    <property type="match status" value="1"/>
</dbReference>
<dbReference type="InterPro" id="IPR011051">
    <property type="entry name" value="RmlC_Cupin_sf"/>
</dbReference>
<dbReference type="AlphaFoldDB" id="A0A375HYA4"/>
<dbReference type="OrthoDB" id="3828611at2"/>
<reference evidence="3" key="1">
    <citation type="submission" date="2018-02" db="EMBL/GenBank/DDBJ databases">
        <authorList>
            <person name="Hornung B."/>
        </authorList>
    </citation>
    <scope>NUCLEOTIDE SEQUENCE [LARGE SCALE GENOMIC DNA]</scope>
</reference>
<dbReference type="Proteomes" id="UP000265962">
    <property type="component" value="Unassembled WGS sequence"/>
</dbReference>
<dbReference type="Gene3D" id="2.60.120.10">
    <property type="entry name" value="Jelly Rolls"/>
    <property type="match status" value="1"/>
</dbReference>
<organism evidence="2 3">
    <name type="scientific">Propionibacterium ruminifibrarum</name>
    <dbReference type="NCBI Taxonomy" id="1962131"/>
    <lineage>
        <taxon>Bacteria</taxon>
        <taxon>Bacillati</taxon>
        <taxon>Actinomycetota</taxon>
        <taxon>Actinomycetes</taxon>
        <taxon>Propionibacteriales</taxon>
        <taxon>Propionibacteriaceae</taxon>
        <taxon>Propionibacterium</taxon>
    </lineage>
</organism>
<dbReference type="InterPro" id="IPR010424">
    <property type="entry name" value="EutQ"/>
</dbReference>
<dbReference type="SUPFAM" id="SSF51182">
    <property type="entry name" value="RmlC-like cupins"/>
    <property type="match status" value="1"/>
</dbReference>
<evidence type="ECO:0000313" key="3">
    <source>
        <dbReference type="Proteomes" id="UP000265962"/>
    </source>
</evidence>
<keyword evidence="3" id="KW-1185">Reference proteome</keyword>
<dbReference type="InterPro" id="IPR014710">
    <property type="entry name" value="RmlC-like_jellyroll"/>
</dbReference>
<dbReference type="PANTHER" id="PTHR36169:SF1">
    <property type="entry name" value="ACETATE KINASE EUTQ"/>
    <property type="match status" value="1"/>
</dbReference>